<accession>A0ABY9TQS5</accession>
<name>A0ABY9TQS5_9GAMM</name>
<keyword evidence="2" id="KW-1185">Reference proteome</keyword>
<sequence length="262" mass="30275">MRVDQVLLLLLSALSIKNHKVVLSWLAVNLWQKEAFKLMLDCRLITPISNAAAIQCQGCEHHCNVDVIPHVYPNKTKYYAICDHPIMHEQMGRLTIPNEQLKQWQISIGQLAKVIRHLLALTTDIRYSKDNKVLSLGMLKSDTGRKWINLIIEPLSLEVNQHILPIADILYFDGDKLTLDNDRLKYSLNNPANVDDSYKPKVSKRELQRANKLAKYKSWHDEYIILHRQHPKQNDSWISRKIALMPIADGASSETIRKNMKK</sequence>
<organism evidence="1 2">
    <name type="scientific">Thalassotalea psychrophila</name>
    <dbReference type="NCBI Taxonomy" id="3065647"/>
    <lineage>
        <taxon>Bacteria</taxon>
        <taxon>Pseudomonadati</taxon>
        <taxon>Pseudomonadota</taxon>
        <taxon>Gammaproteobacteria</taxon>
        <taxon>Alteromonadales</taxon>
        <taxon>Colwelliaceae</taxon>
        <taxon>Thalassotalea</taxon>
    </lineage>
</organism>
<dbReference type="RefSeq" id="WP_348390049.1">
    <property type="nucleotide sequence ID" value="NZ_CP134145.1"/>
</dbReference>
<gene>
    <name evidence="1" type="ORF">RGQ13_12305</name>
</gene>
<dbReference type="Proteomes" id="UP001258994">
    <property type="component" value="Chromosome"/>
</dbReference>
<dbReference type="EMBL" id="CP134145">
    <property type="protein sequence ID" value="WNC70914.1"/>
    <property type="molecule type" value="Genomic_DNA"/>
</dbReference>
<reference evidence="2" key="1">
    <citation type="submission" date="2023-09" db="EMBL/GenBank/DDBJ databases">
        <authorList>
            <person name="Li S."/>
            <person name="Li X."/>
            <person name="Zhang C."/>
            <person name="Zhao Z."/>
        </authorList>
    </citation>
    <scope>NUCLEOTIDE SEQUENCE [LARGE SCALE GENOMIC DNA]</scope>
    <source>
        <strain evidence="2">SQ149</strain>
    </source>
</reference>
<evidence type="ECO:0000313" key="1">
    <source>
        <dbReference type="EMBL" id="WNC70914.1"/>
    </source>
</evidence>
<proteinExistence type="predicted"/>
<protein>
    <submittedName>
        <fullName evidence="1">Uncharacterized protein</fullName>
    </submittedName>
</protein>
<evidence type="ECO:0000313" key="2">
    <source>
        <dbReference type="Proteomes" id="UP001258994"/>
    </source>
</evidence>